<protein>
    <recommendedName>
        <fullName evidence="2">Glycosyltransferase 2-like domain-containing protein</fullName>
    </recommendedName>
</protein>
<organism evidence="1">
    <name type="scientific">uncultured Caudovirales phage</name>
    <dbReference type="NCBI Taxonomy" id="2100421"/>
    <lineage>
        <taxon>Viruses</taxon>
        <taxon>Duplodnaviria</taxon>
        <taxon>Heunggongvirae</taxon>
        <taxon>Uroviricota</taxon>
        <taxon>Caudoviricetes</taxon>
        <taxon>Peduoviridae</taxon>
        <taxon>Maltschvirus</taxon>
        <taxon>Maltschvirus maltsch</taxon>
    </lineage>
</organism>
<reference evidence="1" key="1">
    <citation type="submission" date="2020-05" db="EMBL/GenBank/DDBJ databases">
        <authorList>
            <person name="Chiriac C."/>
            <person name="Salcher M."/>
            <person name="Ghai R."/>
            <person name="Kavagutti S V."/>
        </authorList>
    </citation>
    <scope>NUCLEOTIDE SEQUENCE</scope>
</reference>
<gene>
    <name evidence="1" type="ORF">UFOVP760_209</name>
</gene>
<proteinExistence type="predicted"/>
<name>A0A6J7X6L0_9CAUD</name>
<sequence>MKRVAFTIIFNGINHLQHNNYYNKLSSYVDLWVIIEGLSLPNGSTSWCKEIDDGFHNNFLSRDGTTEFLNKNRKENVIVIRPENRPWLSKDEQVNAGVRCIKERYTEAMLWQIDIDEQWTEKSMSSAENELIKHNGKTGCFMCNYFVGPNQQVFGEWGENTRDPYRRLWHWQSEDFVTHEPPKLQGNNGPRFLLPQRFNHYSYYFEEDVIFKERYYSSYEGLHRRWLDVQKNTGTLPVRSLLGNNVWWSNTNTIIQYTDHAC</sequence>
<evidence type="ECO:0008006" key="2">
    <source>
        <dbReference type="Google" id="ProtNLM"/>
    </source>
</evidence>
<dbReference type="EMBL" id="LR798360">
    <property type="protein sequence ID" value="CAB5226433.1"/>
    <property type="molecule type" value="Genomic_DNA"/>
</dbReference>
<accession>A0A6J7X6L0</accession>
<evidence type="ECO:0000313" key="1">
    <source>
        <dbReference type="EMBL" id="CAB5226433.1"/>
    </source>
</evidence>